<dbReference type="AlphaFoldDB" id="A0A1B6C3M6"/>
<feature type="transmembrane region" description="Helical" evidence="5">
    <location>
        <begin position="228"/>
        <end position="250"/>
    </location>
</feature>
<dbReference type="PANTHER" id="PTHR10671:SF110">
    <property type="entry name" value="FI18012P1"/>
    <property type="match status" value="1"/>
</dbReference>
<reference evidence="6" key="1">
    <citation type="submission" date="2015-12" db="EMBL/GenBank/DDBJ databases">
        <title>De novo transcriptome assembly of four potential Pierce s Disease insect vectors from Arizona vineyards.</title>
        <authorList>
            <person name="Tassone E.E."/>
        </authorList>
    </citation>
    <scope>NUCLEOTIDE SEQUENCE</scope>
</reference>
<evidence type="ECO:0000256" key="3">
    <source>
        <dbReference type="ARBA" id="ARBA00022989"/>
    </source>
</evidence>
<feature type="transmembrane region" description="Helical" evidence="5">
    <location>
        <begin position="184"/>
        <end position="204"/>
    </location>
</feature>
<name>A0A1B6C3M6_9HEMI</name>
<proteinExistence type="predicted"/>
<keyword evidence="4 5" id="KW-0472">Membrane</keyword>
<evidence type="ECO:0000313" key="8">
    <source>
        <dbReference type="EMBL" id="JAS36948.1"/>
    </source>
</evidence>
<evidence type="ECO:0000313" key="7">
    <source>
        <dbReference type="EMBL" id="JAS19318.1"/>
    </source>
</evidence>
<dbReference type="PANTHER" id="PTHR10671">
    <property type="entry name" value="EPITHELIAL MEMBRANE PROTEIN-RELATED"/>
    <property type="match status" value="1"/>
</dbReference>
<evidence type="ECO:0000256" key="4">
    <source>
        <dbReference type="ARBA" id="ARBA00023136"/>
    </source>
</evidence>
<keyword evidence="3 5" id="KW-1133">Transmembrane helix</keyword>
<keyword evidence="2 5" id="KW-0812">Transmembrane</keyword>
<dbReference type="Gene3D" id="1.20.140.150">
    <property type="match status" value="1"/>
</dbReference>
<evidence type="ECO:0000313" key="6">
    <source>
        <dbReference type="EMBL" id="JAS08097.1"/>
    </source>
</evidence>
<comment type="subcellular location">
    <subcellularLocation>
        <location evidence="1">Membrane</location>
        <topology evidence="1">Multi-pass membrane protein</topology>
    </subcellularLocation>
</comment>
<dbReference type="EMBL" id="GEDC01000350">
    <property type="protein sequence ID" value="JAS36948.1"/>
    <property type="molecule type" value="Transcribed_RNA"/>
</dbReference>
<feature type="transmembrane region" description="Helical" evidence="5">
    <location>
        <begin position="21"/>
        <end position="39"/>
    </location>
</feature>
<dbReference type="InterPro" id="IPR050579">
    <property type="entry name" value="PMP-22/EMP/MP20-like"/>
</dbReference>
<gene>
    <name evidence="7" type="ORF">g.18563</name>
    <name evidence="6" type="ORF">g.18565</name>
    <name evidence="8" type="ORF">g.18573</name>
</gene>
<dbReference type="Pfam" id="PF13903">
    <property type="entry name" value="Claudin_2"/>
    <property type="match status" value="1"/>
</dbReference>
<evidence type="ECO:0000256" key="5">
    <source>
        <dbReference type="SAM" id="Phobius"/>
    </source>
</evidence>
<organism evidence="6">
    <name type="scientific">Clastoptera arizonana</name>
    <name type="common">Arizona spittle bug</name>
    <dbReference type="NCBI Taxonomy" id="38151"/>
    <lineage>
        <taxon>Eukaryota</taxon>
        <taxon>Metazoa</taxon>
        <taxon>Ecdysozoa</taxon>
        <taxon>Arthropoda</taxon>
        <taxon>Hexapoda</taxon>
        <taxon>Insecta</taxon>
        <taxon>Pterygota</taxon>
        <taxon>Neoptera</taxon>
        <taxon>Paraneoptera</taxon>
        <taxon>Hemiptera</taxon>
        <taxon>Auchenorrhyncha</taxon>
        <taxon>Cercopoidea</taxon>
        <taxon>Clastopteridae</taxon>
        <taxon>Clastoptera</taxon>
    </lineage>
</organism>
<sequence length="275" mass="31672">MVEMMTERARAVHKQFMFERRLLFTCTGLVLLSVVLWSVSMSTDHWVSVSGGKGIYINVTRRYFMHSHYGIFKQCRTAIANISVEAKPKGQNVPEVPTTPILPLEVNMSDPEVLNGTKEFRKCKFHDVFPTELKILQDPTLDDTILSYTRTEIMFSIISLIVMIMGFLFSIYTFRNPRYMFKRLAGGIHLITSLSLIVVIEVFMNSIDYEIQNLPVAHPPGAIYTYEYSYYFAWIVFLLNMVSGISFMWYSKKRKGNKAPNEEIAMADEPTIIGR</sequence>
<protein>
    <submittedName>
        <fullName evidence="6">Uncharacterized protein</fullName>
    </submittedName>
</protein>
<evidence type="ECO:0000256" key="1">
    <source>
        <dbReference type="ARBA" id="ARBA00004141"/>
    </source>
</evidence>
<accession>A0A1B6C3M6</accession>
<feature type="transmembrane region" description="Helical" evidence="5">
    <location>
        <begin position="153"/>
        <end position="172"/>
    </location>
</feature>
<evidence type="ECO:0000256" key="2">
    <source>
        <dbReference type="ARBA" id="ARBA00022692"/>
    </source>
</evidence>
<dbReference type="EMBL" id="GEDC01017980">
    <property type="protein sequence ID" value="JAS19318.1"/>
    <property type="molecule type" value="Transcribed_RNA"/>
</dbReference>
<dbReference type="GO" id="GO:0005886">
    <property type="term" value="C:plasma membrane"/>
    <property type="evidence" value="ECO:0007669"/>
    <property type="project" value="TreeGrafter"/>
</dbReference>
<dbReference type="InterPro" id="IPR004031">
    <property type="entry name" value="PMP22/EMP/MP20/Claudin"/>
</dbReference>
<dbReference type="EMBL" id="GEDC01029201">
    <property type="protein sequence ID" value="JAS08097.1"/>
    <property type="molecule type" value="Transcribed_RNA"/>
</dbReference>